<organism evidence="6 7">
    <name type="scientific">Streptomyces galilaeus</name>
    <dbReference type="NCBI Taxonomy" id="33899"/>
    <lineage>
        <taxon>Bacteria</taxon>
        <taxon>Bacillati</taxon>
        <taxon>Actinomycetota</taxon>
        <taxon>Actinomycetes</taxon>
        <taxon>Kitasatosporales</taxon>
        <taxon>Streptomycetaceae</taxon>
        <taxon>Streptomyces</taxon>
    </lineage>
</organism>
<evidence type="ECO:0000313" key="6">
    <source>
        <dbReference type="EMBL" id="MFM9649359.1"/>
    </source>
</evidence>
<dbReference type="InterPro" id="IPR009081">
    <property type="entry name" value="PP-bd_ACP"/>
</dbReference>
<evidence type="ECO:0000256" key="3">
    <source>
        <dbReference type="ARBA" id="ARBA00022553"/>
    </source>
</evidence>
<dbReference type="Gene3D" id="3.30.300.30">
    <property type="match status" value="3"/>
</dbReference>
<dbReference type="RefSeq" id="WP_369276885.1">
    <property type="nucleotide sequence ID" value="NZ_JBJVMW010000017.1"/>
</dbReference>
<dbReference type="InterPro" id="IPR041698">
    <property type="entry name" value="Methyltransf_25"/>
</dbReference>
<keyword evidence="2" id="KW-0596">Phosphopantetheine</keyword>
<dbReference type="Pfam" id="PF00668">
    <property type="entry name" value="Condensation"/>
    <property type="match status" value="3"/>
</dbReference>
<dbReference type="InterPro" id="IPR020806">
    <property type="entry name" value="PKS_PP-bd"/>
</dbReference>
<dbReference type="CDD" id="cd17646">
    <property type="entry name" value="A_NRPS_AB3403-like"/>
    <property type="match status" value="2"/>
</dbReference>
<dbReference type="InterPro" id="IPR029063">
    <property type="entry name" value="SAM-dependent_MTases_sf"/>
</dbReference>
<dbReference type="InterPro" id="IPR020845">
    <property type="entry name" value="AMP-binding_CS"/>
</dbReference>
<dbReference type="SUPFAM" id="SSF56801">
    <property type="entry name" value="Acetyl-CoA synthetase-like"/>
    <property type="match status" value="2"/>
</dbReference>
<keyword evidence="3" id="KW-0597">Phosphoprotein</keyword>
<dbReference type="PROSITE" id="PS50075">
    <property type="entry name" value="CARRIER"/>
    <property type="match status" value="2"/>
</dbReference>
<dbReference type="SUPFAM" id="SSF47336">
    <property type="entry name" value="ACP-like"/>
    <property type="match status" value="2"/>
</dbReference>
<dbReference type="Gene3D" id="1.10.1200.10">
    <property type="entry name" value="ACP-like"/>
    <property type="match status" value="2"/>
</dbReference>
<dbReference type="InterPro" id="IPR000873">
    <property type="entry name" value="AMP-dep_synth/lig_dom"/>
</dbReference>
<evidence type="ECO:0000256" key="2">
    <source>
        <dbReference type="ARBA" id="ARBA00022450"/>
    </source>
</evidence>
<dbReference type="Gene3D" id="3.40.50.150">
    <property type="entry name" value="Vaccinia Virus protein VP39"/>
    <property type="match status" value="1"/>
</dbReference>
<dbReference type="PROSITE" id="PS00455">
    <property type="entry name" value="AMP_BINDING"/>
    <property type="match status" value="2"/>
</dbReference>
<evidence type="ECO:0000259" key="5">
    <source>
        <dbReference type="PROSITE" id="PS50075"/>
    </source>
</evidence>
<dbReference type="Pfam" id="PF13193">
    <property type="entry name" value="AMP-binding_C"/>
    <property type="match status" value="1"/>
</dbReference>
<dbReference type="CDD" id="cd02440">
    <property type="entry name" value="AdoMet_MTases"/>
    <property type="match status" value="1"/>
</dbReference>
<dbReference type="InterPro" id="IPR001242">
    <property type="entry name" value="Condensation_dom"/>
</dbReference>
<gene>
    <name evidence="6" type="ORF">ACKI1S_24830</name>
</gene>
<dbReference type="Gene3D" id="3.30.559.30">
    <property type="entry name" value="Nonribosomal peptide synthetase, condensation domain"/>
    <property type="match status" value="3"/>
</dbReference>
<name>A0ABW9ILK3_STRGJ</name>
<dbReference type="Proteomes" id="UP001631993">
    <property type="component" value="Unassembled WGS sequence"/>
</dbReference>
<dbReference type="InterPro" id="IPR045851">
    <property type="entry name" value="AMP-bd_C_sf"/>
</dbReference>
<dbReference type="InterPro" id="IPR036736">
    <property type="entry name" value="ACP-like_sf"/>
</dbReference>
<evidence type="ECO:0000256" key="4">
    <source>
        <dbReference type="SAM" id="MobiDB-lite"/>
    </source>
</evidence>
<proteinExistence type="predicted"/>
<dbReference type="CDD" id="cd19531">
    <property type="entry name" value="LCL_NRPS-like"/>
    <property type="match status" value="2"/>
</dbReference>
<dbReference type="NCBIfam" id="NF003417">
    <property type="entry name" value="PRK04813.1"/>
    <property type="match status" value="3"/>
</dbReference>
<comment type="cofactor">
    <cofactor evidence="1">
        <name>pantetheine 4'-phosphate</name>
        <dbReference type="ChEBI" id="CHEBI:47942"/>
    </cofactor>
</comment>
<dbReference type="SMART" id="SM00823">
    <property type="entry name" value="PKS_PP"/>
    <property type="match status" value="2"/>
</dbReference>
<feature type="domain" description="Carrier" evidence="5">
    <location>
        <begin position="1029"/>
        <end position="1105"/>
    </location>
</feature>
<dbReference type="PANTHER" id="PTHR45527">
    <property type="entry name" value="NONRIBOSOMAL PEPTIDE SYNTHETASE"/>
    <property type="match status" value="1"/>
</dbReference>
<keyword evidence="7" id="KW-1185">Reference proteome</keyword>
<feature type="domain" description="Carrier" evidence="5">
    <location>
        <begin position="2471"/>
        <end position="2546"/>
    </location>
</feature>
<dbReference type="SUPFAM" id="SSF52777">
    <property type="entry name" value="CoA-dependent acyltransferases"/>
    <property type="match status" value="6"/>
</dbReference>
<evidence type="ECO:0000313" key="7">
    <source>
        <dbReference type="Proteomes" id="UP001631993"/>
    </source>
</evidence>
<feature type="region of interest" description="Disordered" evidence="4">
    <location>
        <begin position="2543"/>
        <end position="2568"/>
    </location>
</feature>
<dbReference type="Pfam" id="PF00550">
    <property type="entry name" value="PP-binding"/>
    <property type="match status" value="2"/>
</dbReference>
<dbReference type="Pfam" id="PF00501">
    <property type="entry name" value="AMP-binding"/>
    <property type="match status" value="2"/>
</dbReference>
<dbReference type="EMBL" id="JBJVNE010000012">
    <property type="protein sequence ID" value="MFM9649359.1"/>
    <property type="molecule type" value="Genomic_DNA"/>
</dbReference>
<dbReference type="InterPro" id="IPR042099">
    <property type="entry name" value="ANL_N_sf"/>
</dbReference>
<dbReference type="InterPro" id="IPR025110">
    <property type="entry name" value="AMP-bd_C"/>
</dbReference>
<dbReference type="Pfam" id="PF13649">
    <property type="entry name" value="Methyltransf_25"/>
    <property type="match status" value="1"/>
</dbReference>
<dbReference type="PANTHER" id="PTHR45527:SF1">
    <property type="entry name" value="FATTY ACID SYNTHASE"/>
    <property type="match status" value="1"/>
</dbReference>
<protein>
    <submittedName>
        <fullName evidence="6">Amino acid adenylation domain-containing protein</fullName>
    </submittedName>
</protein>
<dbReference type="NCBIfam" id="TIGR01733">
    <property type="entry name" value="AA-adenyl-dom"/>
    <property type="match status" value="2"/>
</dbReference>
<dbReference type="InterPro" id="IPR010071">
    <property type="entry name" value="AA_adenyl_dom"/>
</dbReference>
<sequence length="3013" mass="330723">MGTTSQDNGLELIRRIRSLPQKRQRALIALLRKQGVDLSALETIPKLSRTDGTPVPLSFTQQRLWFLAQLDGTSAAYNIPMAMRLRGHLDRPALLRALEAVVQRHEVLRTRFADDGGVPRQVIGDGSDFTVAEEELTDPARLAALCRDEAAAPFDLGRGPLIRVRLLRQSEQEHHLLVTAHHSVSDGWSAGVFFRDLVALYEAFCSGRPDPLEPLPVQYADYAHWQRERLAGDLHDRQTDYWKRRLAGIDPRLTLPADRERPRVKTHTGARENLTCPAEVLSALRDVAKAHEATLYMTLLAAYTVVLNRYTRQTDIAVGTVVANRGRREVEDLIGFFANTLVMRADLAGDPHFSDLLAQVKKTALEAYDHQEVPFEAVVEALDTERSLAHSPVFQTMFVLQEAQTERDVTLGGLEVTPVDFDLSFTKFDLTVDLRESPDGLVGTVEYNPDLYDRETIRRFIGHYTRLLAAVADDPALPVSRLPMIDAEERRQVVEVFNDTERSFSDDRCLHELFEERVARHPERTALVTTDRSWTYAELDAWADRIARGLRRHGVGPDTLVGLHAERSADMVAGILGALKAGGAYMPIEPSYPAARRSDLVDHSGVAVVLTQPHLDAEPLDRVEHLLVLHPDGTLRDRAGTDVHESHDADVATAEPGGHPGNLAYVIHTSGSTGRPKGVMIEHRAVVNRIEWMQNEYRLTGDDVVLQKTPYSFDVSVWEFFWPLLHGARLAIAAPGGHRDAAYLVSAVRAFGVTTLHFVPSMLRGIVEEPGWARCTTVRQVFCSGEALPADVCARHYEQHTAPLHNLYGPTEAAVDVSHWTVPADGTLRVVPIGRPIQNIQLHVLDEAFAPQGVGCVGELYIAGAGLARGYLHQPELTRERFVPNPFDASPGARMYRTGDLVRRLPDGELEFLGRADDQVKVRGFRIEPGEIEHRLTEHPSVRSSAVLVREDQPGSPRLVAYVVPETGHALADHRGDLIRHLEGALPEYMVPSAYVELAALPVTAHGKLDRRALPAPGIEAFAQRDYVAPVTDTERHLADICAELLGFDAGRVSADDNFFALGGHSLMITVLVARLKDIGLHITVQDVFTAPTLAELAARIDATGAVPAHIVPANRIPEGCERITPDLLALIDLTQEQIDTVVAAVPGGAAGIQDIYPLLPTQEGIFFHHLMDPDNDPYLVSTLYVAEDEQACARFIDSLQRIVDRHDVMRTAVLTAGLPEPVQVVHRAARLPVERTMLAAGRDPEEQARELLARQERMRLDSAPLLRLVVAEEPHSQRRHLLLTAHHLIEDATSLRLILQELAVHMAGRVDLLSTPAPYRDFVSHTLARHTEDDTVAYFRASLGDVTEPTTPFGLTDVHGNGRRVGRLRRALPDPLARDLRAQAQRLRVSPACLFHAAWACFVAATSGRDDVVFGAVMSGRLQGVPGVERMLGNFINTLPLRTRLAGRTVSELIADVDSGLRELIAREQSPLSLVQRCSGLEGDAPLFSAVVNFRHFEAEHVEGLPRTEDHGVRFLAAVDAINYPVTVSLDDFGTELSLDVQVEETVTCEAVADCLETALAGLVDALITDDGRGTAALDVDVLPAGDRQRLAEWNDTAVPLPHETLPAAFEAQVARTPERTALVFEGRTLSYAELNTRANRLAHWLIERGAASGQRVAIRIPRSFDLVVAVYAVVKTGAAYLPLDTDLPDERVEQVLADSVPLLVLEELPDTTGCPDDDPRTEVGRDDAAYVLYTSGSTGRPKGVVIPHRAGLNWTAWKQSHYGMGGEDRMLLKTSVGFDVSVPELFWPLQVGAAVVIARPDGQKDPEYLARLIRDERITDLHFVPSMLAEFLSEPTAELCTGLRRVETAGEALPVELAERFARVLPDAELHNLYGPTEGGPVTACRYRAESAATAVPIGPPVWNTRVYVLDEALRQVPLGVPGELYAAGDGMASGYLNRPELTAERFVADPFGSGTRMYRTGDLVKWRAEGTLDYLGRVDDQVKVRGFRVEPGEVANVLLTHPAVHRAVVVPQGSGAARTLAAYVSPTTGWLHTADREENAAHLEHWRQHDDDRYASGTGSADQGPVDQGPVEAAARHLRRIRPKRVLEIGCGRGELLLRYAADCASVHALDPSATALDAARRGVADHGWPHVTLAQGDAWSAAELPGGKFDTIVLNSVVRHFPNEEYLEDVLARLVPLLEDGGSILVGGVRNLDLFTAQLCAAQWDGTEPGGTSDALATRVRRGRRRERELLVSPTYFARLPERLPELGAVDLVVGRGEGDSEALAYRYDVILRKDAAPGAALPWLEAASPAELRALLDGEVPDRFGVSGLTNPRVTDAVRLGAELGRGPRLRAAEPLVPRSRSADEVRELEAVLRHAEELGYQVAATWSQDRLDGLDLVLGRGELPRVRAREPYRAPAATNHPQLDGRGPSLARALKAHLSAQLPHYMVPGVFVILDELPVTPNGKVDKRALPAPDETDVTKERYVAPQTEAQRALCRIVADVLGLTRVGLQDSFFDLGGHSLLATRLTLRLKEETGAELPLQLIFSGATVEEMSAVLEQPTEHKSGPSVRADRAEADEAGERGPAPITLQQRDLWFLNRPAHLGTAHDNVQLAFRINGSLDREAYARAVGALVERHAVLRTGYSRHEGTVTQNVHPADGFAVRRAAVEEEAVTQWLRAERLRPFAPEDRYAIRAHLITVSDDQHIGVLTRPWGVFDGWSVNVVLAELLVLYRALSLGKAPELPELPLSYARFARWQALTTDAAELARQESYWRRQLAGLPACLPLRTDYERCPVKTYQGSSVDLRVSAELLERLGRLSQEQGVTLYMTLLSAFAVLLGGHTDGSELVVGTAVSNRPRAELECVVGYFVNLVALRLDVPADRSFPEVLERTRRVTTEAHDHKDLPFPDLVRALVPSPDPGCSPLFQVMFNLLPAAAPTGSGGDGTDLQVLPVRPATTTTKYDLNLVVEETESGLRGYLEFSTDLFSPRTVERMARTYERLLAEIVASPRSDVARLRAATAATPDSPGTP</sequence>
<comment type="caution">
    <text evidence="6">The sequence shown here is derived from an EMBL/GenBank/DDBJ whole genome shotgun (WGS) entry which is preliminary data.</text>
</comment>
<accession>A0ABW9ILK3</accession>
<reference evidence="6 7" key="1">
    <citation type="submission" date="2024-12" db="EMBL/GenBank/DDBJ databases">
        <title>Forecasting of Potato common scab and diversities of Pathogenic streptomyces spp. in china.</title>
        <authorList>
            <person name="Handique U."/>
            <person name="Wu J."/>
        </authorList>
    </citation>
    <scope>NUCLEOTIDE SEQUENCE [LARGE SCALE GENOMIC DNA]</scope>
    <source>
        <strain evidence="6 7">ZRIMU1585</strain>
    </source>
</reference>
<evidence type="ECO:0000256" key="1">
    <source>
        <dbReference type="ARBA" id="ARBA00001957"/>
    </source>
</evidence>
<dbReference type="Gene3D" id="2.30.38.10">
    <property type="entry name" value="Luciferase, Domain 3"/>
    <property type="match status" value="1"/>
</dbReference>
<dbReference type="InterPro" id="IPR023213">
    <property type="entry name" value="CAT-like_dom_sf"/>
</dbReference>
<dbReference type="CDD" id="cd19544">
    <property type="entry name" value="E-C_NRPS"/>
    <property type="match status" value="1"/>
</dbReference>
<dbReference type="Gene3D" id="3.40.50.12780">
    <property type="entry name" value="N-terminal domain of ligase-like"/>
    <property type="match status" value="1"/>
</dbReference>
<dbReference type="Gene3D" id="3.40.50.980">
    <property type="match status" value="2"/>
</dbReference>
<dbReference type="Gene3D" id="3.30.559.10">
    <property type="entry name" value="Chloramphenicol acetyltransferase-like domain"/>
    <property type="match status" value="3"/>
</dbReference>
<feature type="compositionally biased region" description="Basic and acidic residues" evidence="4">
    <location>
        <begin position="2545"/>
        <end position="2566"/>
    </location>
</feature>
<dbReference type="SUPFAM" id="SSF53335">
    <property type="entry name" value="S-adenosyl-L-methionine-dependent methyltransferases"/>
    <property type="match status" value="1"/>
</dbReference>